<dbReference type="EMBL" id="RSCD01000020">
    <property type="protein sequence ID" value="RSH85390.1"/>
    <property type="molecule type" value="Genomic_DNA"/>
</dbReference>
<evidence type="ECO:0000313" key="2">
    <source>
        <dbReference type="EMBL" id="RSH85390.1"/>
    </source>
</evidence>
<protein>
    <submittedName>
        <fullName evidence="2">Uncharacterized protein</fullName>
    </submittedName>
</protein>
<reference evidence="2 3" key="1">
    <citation type="submission" date="2018-11" db="EMBL/GenBank/DDBJ databases">
        <title>Genome sequence of Saitozyma podzolica DSM 27192.</title>
        <authorList>
            <person name="Aliyu H."/>
            <person name="Gorte O."/>
            <person name="Ochsenreither K."/>
        </authorList>
    </citation>
    <scope>NUCLEOTIDE SEQUENCE [LARGE SCALE GENOMIC DNA]</scope>
    <source>
        <strain evidence="2 3">DSM 27192</strain>
    </source>
</reference>
<name>A0A427Y2S5_9TREE</name>
<comment type="caution">
    <text evidence="2">The sequence shown here is derived from an EMBL/GenBank/DDBJ whole genome shotgun (WGS) entry which is preliminary data.</text>
</comment>
<evidence type="ECO:0000256" key="1">
    <source>
        <dbReference type="SAM" id="MobiDB-lite"/>
    </source>
</evidence>
<feature type="compositionally biased region" description="Basic and acidic residues" evidence="1">
    <location>
        <begin position="36"/>
        <end position="46"/>
    </location>
</feature>
<keyword evidence="3" id="KW-1185">Reference proteome</keyword>
<sequence>MTIPSVFRLLPMHTTAISHPEPPALRLGLELNRASHVKDADGRSDPEFGTASEAGTTWEPSGAPAAES</sequence>
<evidence type="ECO:0000313" key="3">
    <source>
        <dbReference type="Proteomes" id="UP000279259"/>
    </source>
</evidence>
<organism evidence="2 3">
    <name type="scientific">Saitozyma podzolica</name>
    <dbReference type="NCBI Taxonomy" id="1890683"/>
    <lineage>
        <taxon>Eukaryota</taxon>
        <taxon>Fungi</taxon>
        <taxon>Dikarya</taxon>
        <taxon>Basidiomycota</taxon>
        <taxon>Agaricomycotina</taxon>
        <taxon>Tremellomycetes</taxon>
        <taxon>Tremellales</taxon>
        <taxon>Trimorphomycetaceae</taxon>
        <taxon>Saitozyma</taxon>
    </lineage>
</organism>
<dbReference type="AlphaFoldDB" id="A0A427Y2S5"/>
<accession>A0A427Y2S5</accession>
<dbReference type="Proteomes" id="UP000279259">
    <property type="component" value="Unassembled WGS sequence"/>
</dbReference>
<feature type="region of interest" description="Disordered" evidence="1">
    <location>
        <begin position="36"/>
        <end position="68"/>
    </location>
</feature>
<gene>
    <name evidence="2" type="ORF">EHS25_004786</name>
</gene>
<proteinExistence type="predicted"/>